<dbReference type="InterPro" id="IPR009319">
    <property type="entry name" value="Phage_A118_VSP1"/>
</dbReference>
<gene>
    <name evidence="2" type="ORF">SAMN02745885_01646</name>
</gene>
<evidence type="ECO:0000313" key="2">
    <source>
        <dbReference type="EMBL" id="SKA02306.1"/>
    </source>
</evidence>
<dbReference type="GO" id="GO:0005198">
    <property type="term" value="F:structural molecule activity"/>
    <property type="evidence" value="ECO:0007669"/>
    <property type="project" value="InterPro"/>
</dbReference>
<dbReference type="AlphaFoldDB" id="A0A1T4QF89"/>
<protein>
    <submittedName>
        <fullName evidence="2">Phage Mu protein F like protein</fullName>
    </submittedName>
</protein>
<proteinExistence type="predicted"/>
<reference evidence="3" key="1">
    <citation type="submission" date="2017-02" db="EMBL/GenBank/DDBJ databases">
        <authorList>
            <person name="Varghese N."/>
            <person name="Submissions S."/>
        </authorList>
    </citation>
    <scope>NUCLEOTIDE SEQUENCE [LARGE SCALE GENOMIC DNA]</scope>
    <source>
        <strain evidence="3">DSM 16521</strain>
    </source>
</reference>
<organism evidence="2 3">
    <name type="scientific">Carboxydocella sporoproducens DSM 16521</name>
    <dbReference type="NCBI Taxonomy" id="1121270"/>
    <lineage>
        <taxon>Bacteria</taxon>
        <taxon>Bacillati</taxon>
        <taxon>Bacillota</taxon>
        <taxon>Clostridia</taxon>
        <taxon>Eubacteriales</taxon>
        <taxon>Clostridiales Family XVI. Incertae Sedis</taxon>
        <taxon>Carboxydocella</taxon>
    </lineage>
</organism>
<dbReference type="Proteomes" id="UP000189933">
    <property type="component" value="Unassembled WGS sequence"/>
</dbReference>
<dbReference type="EMBL" id="FUXM01000018">
    <property type="protein sequence ID" value="SKA02306.1"/>
    <property type="molecule type" value="Genomic_DNA"/>
</dbReference>
<dbReference type="Pfam" id="PF21814">
    <property type="entry name" value="DUF6883"/>
    <property type="match status" value="1"/>
</dbReference>
<accession>A0A1T4QF89</accession>
<name>A0A1T4QF89_9FIRM</name>
<dbReference type="OrthoDB" id="3197444at2"/>
<evidence type="ECO:0000313" key="3">
    <source>
        <dbReference type="Proteomes" id="UP000189933"/>
    </source>
</evidence>
<dbReference type="Pfam" id="PF06152">
    <property type="entry name" value="Phage_min_cap2"/>
    <property type="match status" value="1"/>
</dbReference>
<feature type="domain" description="DUF6883" evidence="1">
    <location>
        <begin position="366"/>
        <end position="471"/>
    </location>
</feature>
<dbReference type="RefSeq" id="WP_078665695.1">
    <property type="nucleotide sequence ID" value="NZ_FUXM01000018.1"/>
</dbReference>
<evidence type="ECO:0000259" key="1">
    <source>
        <dbReference type="Pfam" id="PF21814"/>
    </source>
</evidence>
<sequence>MPQLDEEKLIQQLIQLYRWGFEEILRRIIEKEAKKQAVRYWRDLLKEVYEILQQLDTETKEWVEQVVGQVYTKASAETRTYLQGLDIVTKVDPNFTQIHQRAINAIASSMIMSMHDSFQFIGRRIDDEFRRIALEEAGRKMASGTTIDDMKQRLIQRLLDQGQTAFVDKLGRKWRLDSYAEMVARTTTREAASAATINTCREAGLDLVKITTHYPTCEKCAPLQGKVFSISGQDKRYPKLEDRYRPPIHPNCRHSLHPYVRELDPEADKVQKYSNTSLIKDPRSEEEKQAYKEMRDAVTIATNRKRAREVLYNEVAPLEDKLKAARQLQRSYEKAGQKPRGQDAAILKHYQDWLKENARFGIITPENAHIPENKLLGYALNMEHAKGGRDKAIAFEKALGYNKINYRQLIEDVKANLSKYPAVYKGKTKYGDKYEVRMELTGPNGKTAPVVTGWLIEKETGRPRLTTIYVDKR</sequence>
<keyword evidence="3" id="KW-1185">Reference proteome</keyword>
<dbReference type="InterPro" id="IPR049250">
    <property type="entry name" value="DUF6883"/>
</dbReference>